<dbReference type="InterPro" id="IPR006419">
    <property type="entry name" value="NMN_transpt_PnuC"/>
</dbReference>
<organism evidence="9 10">
    <name type="scientific">Klugiella xanthotipulae</name>
    <dbReference type="NCBI Taxonomy" id="244735"/>
    <lineage>
        <taxon>Bacteria</taxon>
        <taxon>Bacillati</taxon>
        <taxon>Actinomycetota</taxon>
        <taxon>Actinomycetes</taxon>
        <taxon>Micrococcales</taxon>
        <taxon>Microbacteriaceae</taxon>
        <taxon>Klugiella</taxon>
    </lineage>
</organism>
<protein>
    <submittedName>
        <fullName evidence="9">Nicotinamide mononucleotide transporter</fullName>
    </submittedName>
</protein>
<feature type="transmembrane region" description="Helical" evidence="8">
    <location>
        <begin position="20"/>
        <end position="39"/>
    </location>
</feature>
<comment type="caution">
    <text evidence="9">The sequence shown here is derived from an EMBL/GenBank/DDBJ whole genome shotgun (WGS) entry which is preliminary data.</text>
</comment>
<evidence type="ECO:0000256" key="3">
    <source>
        <dbReference type="ARBA" id="ARBA00022448"/>
    </source>
</evidence>
<evidence type="ECO:0000313" key="9">
    <source>
        <dbReference type="EMBL" id="TQM66088.1"/>
    </source>
</evidence>
<evidence type="ECO:0000256" key="5">
    <source>
        <dbReference type="ARBA" id="ARBA00022692"/>
    </source>
</evidence>
<keyword evidence="6 8" id="KW-1133">Transmembrane helix</keyword>
<dbReference type="GO" id="GO:0034257">
    <property type="term" value="F:nicotinamide riboside transmembrane transporter activity"/>
    <property type="evidence" value="ECO:0007669"/>
    <property type="project" value="InterPro"/>
</dbReference>
<evidence type="ECO:0000256" key="2">
    <source>
        <dbReference type="ARBA" id="ARBA00006669"/>
    </source>
</evidence>
<keyword evidence="4" id="KW-1003">Cell membrane</keyword>
<dbReference type="OrthoDB" id="9791248at2"/>
<keyword evidence="3" id="KW-0813">Transport</keyword>
<feature type="transmembrane region" description="Helical" evidence="8">
    <location>
        <begin position="46"/>
        <end position="63"/>
    </location>
</feature>
<dbReference type="Pfam" id="PF04973">
    <property type="entry name" value="NMN_transporter"/>
    <property type="match status" value="1"/>
</dbReference>
<comment type="subcellular location">
    <subcellularLocation>
        <location evidence="1">Cell membrane</location>
        <topology evidence="1">Multi-pass membrane protein</topology>
    </subcellularLocation>
</comment>
<dbReference type="NCBIfam" id="TIGR01528">
    <property type="entry name" value="NMN_trans_PnuC"/>
    <property type="match status" value="1"/>
</dbReference>
<reference evidence="9 10" key="1">
    <citation type="submission" date="2019-06" db="EMBL/GenBank/DDBJ databases">
        <title>Sequencing the genomes of 1000 actinobacteria strains.</title>
        <authorList>
            <person name="Klenk H.-P."/>
        </authorList>
    </citation>
    <scope>NUCLEOTIDE SEQUENCE [LARGE SCALE GENOMIC DNA]</scope>
    <source>
        <strain evidence="9 10">DSM 18031</strain>
    </source>
</reference>
<dbReference type="PANTHER" id="PTHR36122">
    <property type="entry name" value="NICOTINAMIDE RIBOSIDE TRANSPORTER PNUC"/>
    <property type="match status" value="1"/>
</dbReference>
<name>A0A543I685_9MICO</name>
<evidence type="ECO:0000256" key="7">
    <source>
        <dbReference type="ARBA" id="ARBA00023136"/>
    </source>
</evidence>
<proteinExistence type="inferred from homology"/>
<dbReference type="GO" id="GO:0005886">
    <property type="term" value="C:plasma membrane"/>
    <property type="evidence" value="ECO:0007669"/>
    <property type="project" value="UniProtKB-SubCell"/>
</dbReference>
<feature type="transmembrane region" description="Helical" evidence="8">
    <location>
        <begin position="182"/>
        <end position="201"/>
    </location>
</feature>
<evidence type="ECO:0000256" key="6">
    <source>
        <dbReference type="ARBA" id="ARBA00022989"/>
    </source>
</evidence>
<sequence>MDVLTHILTATAFTWGSQGITVAELLGFLTGALCVWGVTRQYTWNWPVGLANNVVFFGLFFSAGLYADAALQVVFALLAVYGWIVWSRGGRDAPGGAANAALPLRRASRRDVVVVLTLGVVALGVVGEVLTRLTDSTVPWPDAAVLVGSLLATWGQAKKILEQWWVWIAVDLVSIPLYLYKGLWLTAVLYVGFLALCVYGYRRWCRILGEQDGTASIPATQPVPETQEVAR</sequence>
<gene>
    <name evidence="9" type="ORF">FB466_0910</name>
</gene>
<evidence type="ECO:0000256" key="4">
    <source>
        <dbReference type="ARBA" id="ARBA00022475"/>
    </source>
</evidence>
<evidence type="ECO:0000256" key="1">
    <source>
        <dbReference type="ARBA" id="ARBA00004651"/>
    </source>
</evidence>
<keyword evidence="10" id="KW-1185">Reference proteome</keyword>
<dbReference type="PANTHER" id="PTHR36122:SF2">
    <property type="entry name" value="NICOTINAMIDE RIBOSIDE TRANSPORTER PNUC"/>
    <property type="match status" value="1"/>
</dbReference>
<evidence type="ECO:0000313" key="10">
    <source>
        <dbReference type="Proteomes" id="UP000318331"/>
    </source>
</evidence>
<comment type="similarity">
    <text evidence="2">Belongs to the nicotinamide ribonucleoside (NR) uptake permease (TC 4.B.1) family.</text>
</comment>
<accession>A0A543I685</accession>
<dbReference type="Proteomes" id="UP000318331">
    <property type="component" value="Unassembled WGS sequence"/>
</dbReference>
<keyword evidence="5 8" id="KW-0812">Transmembrane</keyword>
<dbReference type="RefSeq" id="WP_141916154.1">
    <property type="nucleotide sequence ID" value="NZ_BAAAYS010000027.1"/>
</dbReference>
<evidence type="ECO:0000256" key="8">
    <source>
        <dbReference type="SAM" id="Phobius"/>
    </source>
</evidence>
<keyword evidence="7 8" id="KW-0472">Membrane</keyword>
<dbReference type="EMBL" id="VFPN01000001">
    <property type="protein sequence ID" value="TQM66088.1"/>
    <property type="molecule type" value="Genomic_DNA"/>
</dbReference>
<feature type="transmembrane region" description="Helical" evidence="8">
    <location>
        <begin position="69"/>
        <end position="86"/>
    </location>
</feature>
<feature type="transmembrane region" description="Helical" evidence="8">
    <location>
        <begin position="112"/>
        <end position="131"/>
    </location>
</feature>
<dbReference type="AlphaFoldDB" id="A0A543I685"/>